<dbReference type="OrthoDB" id="6086604at2759"/>
<proteinExistence type="predicted"/>
<dbReference type="Pfam" id="PF24768">
    <property type="entry name" value="ARM_ARMC5"/>
    <property type="match status" value="1"/>
</dbReference>
<evidence type="ECO:0000313" key="5">
    <source>
        <dbReference type="Proteomes" id="UP000499080"/>
    </source>
</evidence>
<protein>
    <submittedName>
        <fullName evidence="4">Armadillo repeat-containing protein 5</fullName>
    </submittedName>
</protein>
<dbReference type="PANTHER" id="PTHR23312:SF8">
    <property type="entry name" value="ARMADILLO REPEAT-CONTAINING PROTEIN 5"/>
    <property type="match status" value="1"/>
</dbReference>
<dbReference type="GO" id="GO:0005829">
    <property type="term" value="C:cytosol"/>
    <property type="evidence" value="ECO:0007669"/>
    <property type="project" value="TreeGrafter"/>
</dbReference>
<dbReference type="EMBL" id="BGPR01000017">
    <property type="protein sequence ID" value="GBL78901.1"/>
    <property type="molecule type" value="Genomic_DNA"/>
</dbReference>
<dbReference type="PROSITE" id="PS50097">
    <property type="entry name" value="BTB"/>
    <property type="match status" value="1"/>
</dbReference>
<dbReference type="Pfam" id="PF00651">
    <property type="entry name" value="BTB"/>
    <property type="match status" value="1"/>
</dbReference>
<evidence type="ECO:0000256" key="2">
    <source>
        <dbReference type="SAM" id="MobiDB-lite"/>
    </source>
</evidence>
<dbReference type="AlphaFoldDB" id="A0A4Y2AGB3"/>
<feature type="compositionally biased region" description="Low complexity" evidence="2">
    <location>
        <begin position="638"/>
        <end position="650"/>
    </location>
</feature>
<accession>A0A4Y2AGB3</accession>
<evidence type="ECO:0000313" key="4">
    <source>
        <dbReference type="EMBL" id="GBL78901.1"/>
    </source>
</evidence>
<dbReference type="PANTHER" id="PTHR23312">
    <property type="entry name" value="ARMC5 ARMADILLO REPEAT-CONTAINING -RELATED"/>
    <property type="match status" value="1"/>
</dbReference>
<sequence length="1131" mass="127668">MFIKLKGPNIRKWKPERYLRTWLRKHRSADDTRTRRAKPAENIDDVKIKVEGYSLPPYASFILLIEGFFENELICRMAGKEEVELLKRLKSGNKSDVYNALVKIRKHYVRNYKKMKKLPQTFVIKLLISFIEDPRYCNLALSIIADACLEKNLVFEIIRQDGIQSLMRIMKSLVNDNIQNRACRALGNIAKCEVGLKQVVTLNPIPNILQFLTGTTDKNCQQTAVRTLRILARDSKSREIIVRENGIIYVAKLLGSSSKEVLQCTTKALAELSENCTIVFARQMLEMHSIKMLVELYSHSERDIRTHALTSLKNLSSQEEIRSDLIKVGAVKLFAEIAMSNKSFEMSKLATLALCSCLDHIHMWNNYGVSRHTGLKAILEVLRQRTFEDIHIHIITSLLPLCYECGGSETLFELEIIQILIQNLEHFINRHKTDHIVPVSDSESLIKNEAPPSLPPVELKSNSDDELSCNSYDTLSSKDYDIPLTETTFKRAKINREISCLDFDDFSPVNFSTASAPVKNVSKFYNSSYWNLHSSGASSYCSPSSSGSNTATSPNFYDFSVGSPVADPWSPQSDANETGLCWSPVLNCSDSSCDYPETEVEVSCNSKKQTCLEIIKTQSSKSKMQFGPIFPSKKKLHSPNQSPISASSSSNKTDTSEIPVNITDAEKSKCDLETKSCDDKEYPAFKKHKVKADVAVTLDEKKTKTLVQSPKAMHKIDSSETSTNRYEKSAIDHHVLALLTQLSFHLEKKSNSAIAGRACFSVLMDYMYYIHNPNPKAEKFLLNLVKNRYSFEKLIMSGFVAEMEKRISVVHDPKVCVRCMQINNTYQKLLSAVRQEAESDYGVGTLCHILSTGEKPSQLYAIHAVSKLIVLRSALFRLIIQGNGLSILLKFLTDESETTSTNAILYMCQLYQNLKKTSYGESVDKCCFSGTCSTKVVSKCAYKDASSDVTFCVGGISVSACRETICSNSEYFNALLKGYFLESNKDSIKIDGISAETLTTIFHFLHGCKTESSCPYIKRIPFAIQLELLSECEKFLLFDVKAYIVDRLCHNLFPKTVPKIYEAAKIFNSPELQKKALHFVLSMNIGQKDALLNCFRELMSLEKDFNFFNDVKILIQSTFQNVVVNMQMENN</sequence>
<evidence type="ECO:0000259" key="3">
    <source>
        <dbReference type="PROSITE" id="PS50097"/>
    </source>
</evidence>
<dbReference type="Proteomes" id="UP000499080">
    <property type="component" value="Unassembled WGS sequence"/>
</dbReference>
<dbReference type="Gene3D" id="1.25.10.10">
    <property type="entry name" value="Leucine-rich Repeat Variant"/>
    <property type="match status" value="1"/>
</dbReference>
<feature type="repeat" description="ARM" evidence="1">
    <location>
        <begin position="203"/>
        <end position="246"/>
    </location>
</feature>
<name>A0A4Y2AGB3_ARAVE</name>
<dbReference type="Gene3D" id="3.30.710.10">
    <property type="entry name" value="Potassium Channel Kv1.1, Chain A"/>
    <property type="match status" value="1"/>
</dbReference>
<feature type="domain" description="BTB" evidence="3">
    <location>
        <begin position="947"/>
        <end position="1006"/>
    </location>
</feature>
<dbReference type="InterPro" id="IPR011333">
    <property type="entry name" value="SKP1/BTB/POZ_sf"/>
</dbReference>
<dbReference type="SUPFAM" id="SSF48371">
    <property type="entry name" value="ARM repeat"/>
    <property type="match status" value="2"/>
</dbReference>
<dbReference type="SUPFAM" id="SSF54695">
    <property type="entry name" value="POZ domain"/>
    <property type="match status" value="1"/>
</dbReference>
<comment type="caution">
    <text evidence="4">The sequence shown here is derived from an EMBL/GenBank/DDBJ whole genome shotgun (WGS) entry which is preliminary data.</text>
</comment>
<dbReference type="PROSITE" id="PS50176">
    <property type="entry name" value="ARM_REPEAT"/>
    <property type="match status" value="2"/>
</dbReference>
<dbReference type="InterPro" id="IPR016024">
    <property type="entry name" value="ARM-type_fold"/>
</dbReference>
<dbReference type="SMART" id="SM00225">
    <property type="entry name" value="BTB"/>
    <property type="match status" value="1"/>
</dbReference>
<keyword evidence="5" id="KW-1185">Reference proteome</keyword>
<evidence type="ECO:0000256" key="1">
    <source>
        <dbReference type="PROSITE-ProRule" id="PRU00259"/>
    </source>
</evidence>
<organism evidence="4 5">
    <name type="scientific">Araneus ventricosus</name>
    <name type="common">Orbweaver spider</name>
    <name type="synonym">Epeira ventricosa</name>
    <dbReference type="NCBI Taxonomy" id="182803"/>
    <lineage>
        <taxon>Eukaryota</taxon>
        <taxon>Metazoa</taxon>
        <taxon>Ecdysozoa</taxon>
        <taxon>Arthropoda</taxon>
        <taxon>Chelicerata</taxon>
        <taxon>Arachnida</taxon>
        <taxon>Araneae</taxon>
        <taxon>Araneomorphae</taxon>
        <taxon>Entelegynae</taxon>
        <taxon>Araneoidea</taxon>
        <taxon>Araneidae</taxon>
        <taxon>Araneus</taxon>
    </lineage>
</organism>
<feature type="repeat" description="ARM" evidence="1">
    <location>
        <begin position="288"/>
        <end position="330"/>
    </location>
</feature>
<reference evidence="4 5" key="1">
    <citation type="journal article" date="2019" name="Sci. Rep.">
        <title>Orb-weaving spider Araneus ventricosus genome elucidates the spidroin gene catalogue.</title>
        <authorList>
            <person name="Kono N."/>
            <person name="Nakamura H."/>
            <person name="Ohtoshi R."/>
            <person name="Moran D.A.P."/>
            <person name="Shinohara A."/>
            <person name="Yoshida Y."/>
            <person name="Fujiwara M."/>
            <person name="Mori M."/>
            <person name="Tomita M."/>
            <person name="Arakawa K."/>
        </authorList>
    </citation>
    <scope>NUCLEOTIDE SEQUENCE [LARGE SCALE GENOMIC DNA]</scope>
</reference>
<dbReference type="GO" id="GO:0009653">
    <property type="term" value="P:anatomical structure morphogenesis"/>
    <property type="evidence" value="ECO:0007669"/>
    <property type="project" value="TreeGrafter"/>
</dbReference>
<gene>
    <name evidence="4" type="primary">Armc5</name>
    <name evidence="4" type="ORF">AVEN_48878_1</name>
</gene>
<dbReference type="SMART" id="SM00185">
    <property type="entry name" value="ARM"/>
    <property type="match status" value="3"/>
</dbReference>
<dbReference type="InterPro" id="IPR000210">
    <property type="entry name" value="BTB/POZ_dom"/>
</dbReference>
<feature type="region of interest" description="Disordered" evidence="2">
    <location>
        <begin position="630"/>
        <end position="657"/>
    </location>
</feature>
<dbReference type="InterPro" id="IPR000225">
    <property type="entry name" value="Armadillo"/>
</dbReference>
<dbReference type="InterPro" id="IPR011989">
    <property type="entry name" value="ARM-like"/>
</dbReference>
<dbReference type="InterPro" id="IPR055445">
    <property type="entry name" value="ARM_ARMC5"/>
</dbReference>